<feature type="active site" description="Nucleophile" evidence="7">
    <location>
        <position position="460"/>
    </location>
</feature>
<dbReference type="InterPro" id="IPR047217">
    <property type="entry name" value="S49_SppA_67K_type_N"/>
</dbReference>
<evidence type="ECO:0000256" key="8">
    <source>
        <dbReference type="SAM" id="MobiDB-lite"/>
    </source>
</evidence>
<evidence type="ECO:0000259" key="9">
    <source>
        <dbReference type="Pfam" id="PF01343"/>
    </source>
</evidence>
<dbReference type="NCBIfam" id="TIGR00705">
    <property type="entry name" value="SppA_67K"/>
    <property type="match status" value="1"/>
</dbReference>
<dbReference type="InterPro" id="IPR004634">
    <property type="entry name" value="Pept_S49_pIV"/>
</dbReference>
<dbReference type="GO" id="GO:0016020">
    <property type="term" value="C:membrane"/>
    <property type="evidence" value="ECO:0007669"/>
    <property type="project" value="UniProtKB-SubCell"/>
</dbReference>
<dbReference type="GO" id="GO:0006465">
    <property type="term" value="P:signal peptide processing"/>
    <property type="evidence" value="ECO:0007669"/>
    <property type="project" value="InterPro"/>
</dbReference>
<feature type="compositionally biased region" description="Basic and acidic residues" evidence="8">
    <location>
        <begin position="80"/>
        <end position="89"/>
    </location>
</feature>
<comment type="subcellular location">
    <subcellularLocation>
        <location evidence="1">Membrane</location>
    </subcellularLocation>
</comment>
<dbReference type="SUPFAM" id="SSF52096">
    <property type="entry name" value="ClpP/crotonase"/>
    <property type="match status" value="2"/>
</dbReference>
<dbReference type="PANTHER" id="PTHR33209">
    <property type="entry name" value="PROTEASE 4"/>
    <property type="match status" value="1"/>
</dbReference>
<dbReference type="PIRSF" id="PIRSF001217">
    <property type="entry name" value="Protease_4_SppA"/>
    <property type="match status" value="1"/>
</dbReference>
<evidence type="ECO:0000256" key="7">
    <source>
        <dbReference type="PIRSR" id="PIRSR001217-1"/>
    </source>
</evidence>
<organism evidence="10 11">
    <name type="scientific">Anisodus tanguticus</name>
    <dbReference type="NCBI Taxonomy" id="243964"/>
    <lineage>
        <taxon>Eukaryota</taxon>
        <taxon>Viridiplantae</taxon>
        <taxon>Streptophyta</taxon>
        <taxon>Embryophyta</taxon>
        <taxon>Tracheophyta</taxon>
        <taxon>Spermatophyta</taxon>
        <taxon>Magnoliopsida</taxon>
        <taxon>eudicotyledons</taxon>
        <taxon>Gunneridae</taxon>
        <taxon>Pentapetalae</taxon>
        <taxon>asterids</taxon>
        <taxon>lamiids</taxon>
        <taxon>Solanales</taxon>
        <taxon>Solanaceae</taxon>
        <taxon>Solanoideae</taxon>
        <taxon>Hyoscyameae</taxon>
        <taxon>Anisodus</taxon>
    </lineage>
</organism>
<feature type="active site" description="Proton donor/acceptor" evidence="7">
    <location>
        <position position="261"/>
    </location>
</feature>
<evidence type="ECO:0000256" key="3">
    <source>
        <dbReference type="ARBA" id="ARBA00022670"/>
    </source>
</evidence>
<feature type="domain" description="Peptidase S49" evidence="9">
    <location>
        <begin position="444"/>
        <end position="595"/>
    </location>
</feature>
<dbReference type="Proteomes" id="UP001291623">
    <property type="component" value="Unassembled WGS sequence"/>
</dbReference>
<evidence type="ECO:0000256" key="2">
    <source>
        <dbReference type="ARBA" id="ARBA00008683"/>
    </source>
</evidence>
<keyword evidence="4" id="KW-0378">Hydrolase</keyword>
<evidence type="ECO:0000256" key="4">
    <source>
        <dbReference type="ARBA" id="ARBA00022801"/>
    </source>
</evidence>
<dbReference type="GO" id="GO:0008236">
    <property type="term" value="F:serine-type peptidase activity"/>
    <property type="evidence" value="ECO:0007669"/>
    <property type="project" value="UniProtKB-KW"/>
</dbReference>
<dbReference type="AlphaFoldDB" id="A0AAE1VA49"/>
<evidence type="ECO:0000256" key="5">
    <source>
        <dbReference type="ARBA" id="ARBA00022825"/>
    </source>
</evidence>
<feature type="domain" description="Peptidase S49" evidence="9">
    <location>
        <begin position="193"/>
        <end position="344"/>
    </location>
</feature>
<dbReference type="InterPro" id="IPR029045">
    <property type="entry name" value="ClpP/crotonase-like_dom_sf"/>
</dbReference>
<dbReference type="NCBIfam" id="TIGR00706">
    <property type="entry name" value="SppA_dom"/>
    <property type="match status" value="1"/>
</dbReference>
<dbReference type="PANTHER" id="PTHR33209:SF1">
    <property type="entry name" value="PEPTIDASE S49 DOMAIN-CONTAINING PROTEIN"/>
    <property type="match status" value="1"/>
</dbReference>
<keyword evidence="11" id="KW-1185">Reference proteome</keyword>
<dbReference type="EMBL" id="JAVYJV010000009">
    <property type="protein sequence ID" value="KAK4362333.1"/>
    <property type="molecule type" value="Genomic_DNA"/>
</dbReference>
<name>A0AAE1VA49_9SOLA</name>
<dbReference type="InterPro" id="IPR047272">
    <property type="entry name" value="S49_SppA_C"/>
</dbReference>
<keyword evidence="5" id="KW-0720">Serine protease</keyword>
<dbReference type="Gene3D" id="3.90.226.10">
    <property type="entry name" value="2-enoyl-CoA Hydratase, Chain A, domain 1"/>
    <property type="match status" value="3"/>
</dbReference>
<dbReference type="CDD" id="cd07023">
    <property type="entry name" value="S49_Sppa_N_C"/>
    <property type="match status" value="1"/>
</dbReference>
<dbReference type="InterPro" id="IPR002142">
    <property type="entry name" value="Peptidase_S49"/>
</dbReference>
<dbReference type="CDD" id="cd07018">
    <property type="entry name" value="S49_SppA_67K_type"/>
    <property type="match status" value="1"/>
</dbReference>
<comment type="similarity">
    <text evidence="2">Belongs to the peptidase S49 family.</text>
</comment>
<reference evidence="10" key="1">
    <citation type="submission" date="2023-12" db="EMBL/GenBank/DDBJ databases">
        <title>Genome assembly of Anisodus tanguticus.</title>
        <authorList>
            <person name="Wang Y.-J."/>
        </authorList>
    </citation>
    <scope>NUCLEOTIDE SEQUENCE</scope>
    <source>
        <strain evidence="10">KB-2021</strain>
        <tissue evidence="10">Leaf</tissue>
    </source>
</reference>
<gene>
    <name evidence="10" type="ORF">RND71_017574</name>
</gene>
<keyword evidence="3" id="KW-0645">Protease</keyword>
<proteinExistence type="inferred from homology"/>
<sequence>MAKLLSTPRLLSIHFRTVTSTLSKPSSHISLHLFPLYTTPLLTLRSIDNPSNIHRNFSVSAFDTKNDDVSSSSAEINGDDSAKSSAKEDQYPSGEFEFEEYGAWKSLVVKFRMLFAFPWERVRKGSVLTMKLRGQISDQLQSRFSSGLSLPQICENLMKAAYDPRISGVYLHIEPLGCGWGKVEEIRRHILDFRKSGKFIVGYAPACGEKEYYIGCACQELYAPPSAYFALYGLTIQASFLGGVFEKVGIEPQVQRIGKYKSAGDQLMRKSISDENREMLTALLDNIYGNWLEKVALTKGKKKEDIEHFVNDGVYQVERLKEESWITDIKYDDEVMSMLKERLGIQKDKKLSEVDYRKYSKVRRWTLGLTGFKDQIAVIRASGSISRTRGPFSSPSSGIIAEKLIEKIRSVRESKRYKAVVLRIDSPGGDALASDLMWREIRLLAESKPVIASMADVAASGGYYMAMAAQAIVAENLTLTGSIGVVTGKFNLGNLYERIGFNKETISRGRYAELTAAEQRPFRPEEAELFAKSAQHAYTQFRDKAALSRSMKVDKMEEVAQGRVWTGNDALSRGLVDAIGGLSRAVAIAKQKANIPQDRQVSVVELSRPSASLPEVLSGIGSSLAGSDRTLKELLNDVSSSDGIQARMDGVMFEKLGGAAYTNPLFMLIKDCLSSF</sequence>
<dbReference type="InterPro" id="IPR004635">
    <property type="entry name" value="Pept_S49_SppA"/>
</dbReference>
<evidence type="ECO:0000313" key="10">
    <source>
        <dbReference type="EMBL" id="KAK4362333.1"/>
    </source>
</evidence>
<keyword evidence="6" id="KW-0472">Membrane</keyword>
<evidence type="ECO:0000256" key="6">
    <source>
        <dbReference type="ARBA" id="ARBA00023136"/>
    </source>
</evidence>
<comment type="caution">
    <text evidence="10">The sequence shown here is derived from an EMBL/GenBank/DDBJ whole genome shotgun (WGS) entry which is preliminary data.</text>
</comment>
<accession>A0AAE1VA49</accession>
<feature type="compositionally biased region" description="Polar residues" evidence="8">
    <location>
        <begin position="65"/>
        <end position="75"/>
    </location>
</feature>
<evidence type="ECO:0000256" key="1">
    <source>
        <dbReference type="ARBA" id="ARBA00004370"/>
    </source>
</evidence>
<protein>
    <recommendedName>
        <fullName evidence="9">Peptidase S49 domain-containing protein</fullName>
    </recommendedName>
</protein>
<feature type="region of interest" description="Disordered" evidence="8">
    <location>
        <begin position="65"/>
        <end position="89"/>
    </location>
</feature>
<evidence type="ECO:0000313" key="11">
    <source>
        <dbReference type="Proteomes" id="UP001291623"/>
    </source>
</evidence>
<dbReference type="Pfam" id="PF01343">
    <property type="entry name" value="Peptidase_S49"/>
    <property type="match status" value="2"/>
</dbReference>